<evidence type="ECO:0000313" key="6">
    <source>
        <dbReference type="EMBL" id="ONH21796.1"/>
    </source>
</evidence>
<dbReference type="EMBL" id="MOMC01000147">
    <property type="protein sequence ID" value="ONH21796.1"/>
    <property type="molecule type" value="Genomic_DNA"/>
</dbReference>
<gene>
    <name evidence="6" type="ORF">BL253_37825</name>
</gene>
<comment type="similarity">
    <text evidence="1">Belongs to the ABC transporter superfamily.</text>
</comment>
<dbReference type="OrthoDB" id="9781246at2"/>
<evidence type="ECO:0000256" key="3">
    <source>
        <dbReference type="ARBA" id="ARBA00022741"/>
    </source>
</evidence>
<dbReference type="InterPro" id="IPR003439">
    <property type="entry name" value="ABC_transporter-like_ATP-bd"/>
</dbReference>
<name>A0A1V2HYQ8_9ACTN</name>
<keyword evidence="7" id="KW-1185">Reference proteome</keyword>
<comment type="caution">
    <text evidence="6">The sequence shown here is derived from an EMBL/GenBank/DDBJ whole genome shotgun (WGS) entry which is preliminary data.</text>
</comment>
<evidence type="ECO:0000256" key="4">
    <source>
        <dbReference type="ARBA" id="ARBA00022840"/>
    </source>
</evidence>
<dbReference type="GO" id="GO:0005524">
    <property type="term" value="F:ATP binding"/>
    <property type="evidence" value="ECO:0007669"/>
    <property type="project" value="UniProtKB-KW"/>
</dbReference>
<keyword evidence="3" id="KW-0547">Nucleotide-binding</keyword>
<evidence type="ECO:0000259" key="5">
    <source>
        <dbReference type="PROSITE" id="PS50893"/>
    </source>
</evidence>
<dbReference type="PROSITE" id="PS50893">
    <property type="entry name" value="ABC_TRANSPORTER_2"/>
    <property type="match status" value="1"/>
</dbReference>
<evidence type="ECO:0000256" key="1">
    <source>
        <dbReference type="ARBA" id="ARBA00005417"/>
    </source>
</evidence>
<dbReference type="SMART" id="SM00382">
    <property type="entry name" value="AAA"/>
    <property type="match status" value="1"/>
</dbReference>
<dbReference type="SUPFAM" id="SSF52540">
    <property type="entry name" value="P-loop containing nucleoside triphosphate hydrolases"/>
    <property type="match status" value="1"/>
</dbReference>
<dbReference type="GO" id="GO:0016887">
    <property type="term" value="F:ATP hydrolysis activity"/>
    <property type="evidence" value="ECO:0007669"/>
    <property type="project" value="InterPro"/>
</dbReference>
<dbReference type="Pfam" id="PF00005">
    <property type="entry name" value="ABC_tran"/>
    <property type="match status" value="1"/>
</dbReference>
<dbReference type="InterPro" id="IPR003593">
    <property type="entry name" value="AAA+_ATPase"/>
</dbReference>
<accession>A0A1V2HYQ8</accession>
<feature type="domain" description="ABC transporter" evidence="5">
    <location>
        <begin position="10"/>
        <end position="235"/>
    </location>
</feature>
<dbReference type="RefSeq" id="WP_076823058.1">
    <property type="nucleotide sequence ID" value="NZ_MOMC01000147.1"/>
</dbReference>
<keyword evidence="4" id="KW-0067">ATP-binding</keyword>
<dbReference type="PANTHER" id="PTHR43335:SF4">
    <property type="entry name" value="ABC TRANSPORTER, ATP-BINDING PROTEIN"/>
    <property type="match status" value="1"/>
</dbReference>
<dbReference type="InterPro" id="IPR027417">
    <property type="entry name" value="P-loop_NTPase"/>
</dbReference>
<dbReference type="PANTHER" id="PTHR43335">
    <property type="entry name" value="ABC TRANSPORTER, ATP-BINDING PROTEIN"/>
    <property type="match status" value="1"/>
</dbReference>
<dbReference type="Proteomes" id="UP000188929">
    <property type="component" value="Unassembled WGS sequence"/>
</dbReference>
<protein>
    <recommendedName>
        <fullName evidence="5">ABC transporter domain-containing protein</fullName>
    </recommendedName>
</protein>
<organism evidence="6 7">
    <name type="scientific">Pseudofrankia asymbiotica</name>
    <dbReference type="NCBI Taxonomy" id="1834516"/>
    <lineage>
        <taxon>Bacteria</taxon>
        <taxon>Bacillati</taxon>
        <taxon>Actinomycetota</taxon>
        <taxon>Actinomycetes</taxon>
        <taxon>Frankiales</taxon>
        <taxon>Frankiaceae</taxon>
        <taxon>Pseudofrankia</taxon>
    </lineage>
</organism>
<proteinExistence type="inferred from homology"/>
<dbReference type="STRING" id="1834516.BL253_37825"/>
<dbReference type="Gene3D" id="3.40.50.300">
    <property type="entry name" value="P-loop containing nucleotide triphosphate hydrolases"/>
    <property type="match status" value="1"/>
</dbReference>
<evidence type="ECO:0000313" key="7">
    <source>
        <dbReference type="Proteomes" id="UP000188929"/>
    </source>
</evidence>
<sequence length="262" mass="27257">MRSDLPRPDLIFETLTKRFGATVALDEVSFAVPPGAVTALVGPNGSGKTTLMRVALGLARPTSGQALVAGRPYRRLDAPLTRIGAMLNASAVNPALTGRTHLRWLAAAGGIDPAPVDALLEQVGLGSAARRRVGGWSLGMRQRLGVAVALLGDPPILMLDEPMNGLDPQGLVWFRGLVHRLRDEGRTVLVSSHLMGELEGLADRVVVIHHGRIAADADIDSLLAGGARGAGSDLGSGSDPGGRPSLEDVYLSLVTSSALARP</sequence>
<dbReference type="AlphaFoldDB" id="A0A1V2HYQ8"/>
<evidence type="ECO:0000256" key="2">
    <source>
        <dbReference type="ARBA" id="ARBA00022448"/>
    </source>
</evidence>
<reference evidence="7" key="1">
    <citation type="submission" date="2016-10" db="EMBL/GenBank/DDBJ databases">
        <title>Frankia sp. NRRL B-16386 Genome sequencing.</title>
        <authorList>
            <person name="Ghodhbane-Gtari F."/>
            <person name="Swanson E."/>
            <person name="Gueddou A."/>
            <person name="Hezbri K."/>
            <person name="Ktari K."/>
            <person name="Nouioui I."/>
            <person name="Morris K."/>
            <person name="Simpson S."/>
            <person name="Abebe-Akele F."/>
            <person name="Thomas K."/>
            <person name="Gtari M."/>
            <person name="Tisa L.S."/>
        </authorList>
    </citation>
    <scope>NUCLEOTIDE SEQUENCE [LARGE SCALE GENOMIC DNA]</scope>
    <source>
        <strain evidence="7">NRRL B-16386</strain>
    </source>
</reference>
<keyword evidence="2" id="KW-0813">Transport</keyword>